<dbReference type="EMBL" id="LAZR01003674">
    <property type="protein sequence ID" value="KKN15813.1"/>
    <property type="molecule type" value="Genomic_DNA"/>
</dbReference>
<dbReference type="GO" id="GO:0009295">
    <property type="term" value="C:nucleoid"/>
    <property type="evidence" value="ECO:0007669"/>
    <property type="project" value="TreeGrafter"/>
</dbReference>
<dbReference type="PROSITE" id="PS50935">
    <property type="entry name" value="SSB"/>
    <property type="match status" value="1"/>
</dbReference>
<dbReference type="CDD" id="cd04496">
    <property type="entry name" value="SSB_OBF"/>
    <property type="match status" value="1"/>
</dbReference>
<dbReference type="Pfam" id="PF00436">
    <property type="entry name" value="SSB"/>
    <property type="match status" value="1"/>
</dbReference>
<dbReference type="AlphaFoldDB" id="A0A0F9RF15"/>
<evidence type="ECO:0000256" key="1">
    <source>
        <dbReference type="ARBA" id="ARBA00023125"/>
    </source>
</evidence>
<name>A0A0F9RF15_9ZZZZ</name>
<proteinExistence type="inferred from homology"/>
<evidence type="ECO:0000256" key="2">
    <source>
        <dbReference type="SAM" id="MobiDB-lite"/>
    </source>
</evidence>
<dbReference type="InterPro" id="IPR011344">
    <property type="entry name" value="ssDNA-bd"/>
</dbReference>
<dbReference type="InterPro" id="IPR000424">
    <property type="entry name" value="Primosome_PriB/ssb"/>
</dbReference>
<comment type="caution">
    <text evidence="3">The sequence shown here is derived from an EMBL/GenBank/DDBJ whole genome shotgun (WGS) entry which is preliminary data.</text>
</comment>
<sequence length="150" mass="16937">MSGHNRVQLVGNIGQDPELRHTNAGTAVLSLRMATTEVYFNKDREKKENTEWHTVVVWGKRAEAISKFIHKGDQIFIEGALRTRKWETKEGDTRYTTEVHVREIVLCGKRRGGTPQSDDSPEARRAAQGPWVDSDARDAFGSQGDDDIPF</sequence>
<protein>
    <recommendedName>
        <fullName evidence="4">Single-stranded DNA-binding protein</fullName>
    </recommendedName>
</protein>
<evidence type="ECO:0000313" key="3">
    <source>
        <dbReference type="EMBL" id="KKN15813.1"/>
    </source>
</evidence>
<feature type="region of interest" description="Disordered" evidence="2">
    <location>
        <begin position="109"/>
        <end position="150"/>
    </location>
</feature>
<reference evidence="3" key="1">
    <citation type="journal article" date="2015" name="Nature">
        <title>Complex archaea that bridge the gap between prokaryotes and eukaryotes.</title>
        <authorList>
            <person name="Spang A."/>
            <person name="Saw J.H."/>
            <person name="Jorgensen S.L."/>
            <person name="Zaremba-Niedzwiedzka K."/>
            <person name="Martijn J."/>
            <person name="Lind A.E."/>
            <person name="van Eijk R."/>
            <person name="Schleper C."/>
            <person name="Guy L."/>
            <person name="Ettema T.J."/>
        </authorList>
    </citation>
    <scope>NUCLEOTIDE SEQUENCE</scope>
</reference>
<dbReference type="Gene3D" id="2.40.50.140">
    <property type="entry name" value="Nucleic acid-binding proteins"/>
    <property type="match status" value="1"/>
</dbReference>
<dbReference type="NCBIfam" id="TIGR00621">
    <property type="entry name" value="ssb"/>
    <property type="match status" value="1"/>
</dbReference>
<dbReference type="PANTHER" id="PTHR10302">
    <property type="entry name" value="SINGLE-STRANDED DNA-BINDING PROTEIN"/>
    <property type="match status" value="1"/>
</dbReference>
<dbReference type="GO" id="GO:0003697">
    <property type="term" value="F:single-stranded DNA binding"/>
    <property type="evidence" value="ECO:0007669"/>
    <property type="project" value="InterPro"/>
</dbReference>
<organism evidence="3">
    <name type="scientific">marine sediment metagenome</name>
    <dbReference type="NCBI Taxonomy" id="412755"/>
    <lineage>
        <taxon>unclassified sequences</taxon>
        <taxon>metagenomes</taxon>
        <taxon>ecological metagenomes</taxon>
    </lineage>
</organism>
<gene>
    <name evidence="3" type="ORF">LCGC14_0982050</name>
</gene>
<accession>A0A0F9RF15</accession>
<dbReference type="PANTHER" id="PTHR10302:SF0">
    <property type="entry name" value="SINGLE-STRANDED DNA-BINDING PROTEIN, MITOCHONDRIAL"/>
    <property type="match status" value="1"/>
</dbReference>
<evidence type="ECO:0008006" key="4">
    <source>
        <dbReference type="Google" id="ProtNLM"/>
    </source>
</evidence>
<dbReference type="SUPFAM" id="SSF50249">
    <property type="entry name" value="Nucleic acid-binding proteins"/>
    <property type="match status" value="1"/>
</dbReference>
<dbReference type="GO" id="GO:0006260">
    <property type="term" value="P:DNA replication"/>
    <property type="evidence" value="ECO:0007669"/>
    <property type="project" value="InterPro"/>
</dbReference>
<dbReference type="HAMAP" id="MF_00984">
    <property type="entry name" value="SSB"/>
    <property type="match status" value="1"/>
</dbReference>
<keyword evidence="1" id="KW-0238">DNA-binding</keyword>
<dbReference type="InterPro" id="IPR012340">
    <property type="entry name" value="NA-bd_OB-fold"/>
</dbReference>